<dbReference type="InterPro" id="IPR007110">
    <property type="entry name" value="Ig-like_dom"/>
</dbReference>
<evidence type="ECO:0000313" key="3">
    <source>
        <dbReference type="Ensembl" id="ENSACAP00000000356.4"/>
    </source>
</evidence>
<dbReference type="InterPro" id="IPR013106">
    <property type="entry name" value="Ig_V-set"/>
</dbReference>
<accession>H9G3M4</accession>
<dbReference type="InterPro" id="IPR003599">
    <property type="entry name" value="Ig_sub"/>
</dbReference>
<organism evidence="3 4">
    <name type="scientific">Anolis carolinensis</name>
    <name type="common">Green anole</name>
    <name type="synonym">American chameleon</name>
    <dbReference type="NCBI Taxonomy" id="28377"/>
    <lineage>
        <taxon>Eukaryota</taxon>
        <taxon>Metazoa</taxon>
        <taxon>Chordata</taxon>
        <taxon>Craniata</taxon>
        <taxon>Vertebrata</taxon>
        <taxon>Euteleostomi</taxon>
        <taxon>Lepidosauria</taxon>
        <taxon>Squamata</taxon>
        <taxon>Bifurcata</taxon>
        <taxon>Unidentata</taxon>
        <taxon>Episquamata</taxon>
        <taxon>Toxicofera</taxon>
        <taxon>Iguania</taxon>
        <taxon>Dactyloidae</taxon>
        <taxon>Anolis</taxon>
    </lineage>
</organism>
<keyword evidence="1" id="KW-0732">Signal</keyword>
<name>H9G3M4_ANOCA</name>
<dbReference type="InterPro" id="IPR050691">
    <property type="entry name" value="Hyaluronan_bind_Proteoglycan"/>
</dbReference>
<dbReference type="InParanoid" id="H9G3M4"/>
<dbReference type="PANTHER" id="PTHR22804:SF40">
    <property type="entry name" value="HYALURONAN AND PROTEOGLYCAN LINK PROTEIN 3"/>
    <property type="match status" value="1"/>
</dbReference>
<dbReference type="CDD" id="cd05877">
    <property type="entry name" value="Ig_LP_like"/>
    <property type="match status" value="1"/>
</dbReference>
<dbReference type="GeneTree" id="ENSGT00940000159628"/>
<dbReference type="Gene3D" id="2.60.40.10">
    <property type="entry name" value="Immunoglobulins"/>
    <property type="match status" value="1"/>
</dbReference>
<dbReference type="Bgee" id="ENSACAG00000000399">
    <property type="expression patterns" value="Expressed in testis and 10 other cell types or tissues"/>
</dbReference>
<feature type="domain" description="Ig-like" evidence="2">
    <location>
        <begin position="63"/>
        <end position="164"/>
    </location>
</feature>
<dbReference type="InterPro" id="IPR036179">
    <property type="entry name" value="Ig-like_dom_sf"/>
</dbReference>
<dbReference type="Proteomes" id="UP000001646">
    <property type="component" value="Unplaced"/>
</dbReference>
<feature type="chain" id="PRO_5032424064" description="Ig-like domain-containing protein" evidence="1">
    <location>
        <begin position="18"/>
        <end position="172"/>
    </location>
</feature>
<reference evidence="3" key="2">
    <citation type="submission" date="2025-08" db="UniProtKB">
        <authorList>
            <consortium name="Ensembl"/>
        </authorList>
    </citation>
    <scope>IDENTIFICATION</scope>
</reference>
<dbReference type="PROSITE" id="PS50835">
    <property type="entry name" value="IG_LIKE"/>
    <property type="match status" value="1"/>
</dbReference>
<dbReference type="Pfam" id="PF07686">
    <property type="entry name" value="V-set"/>
    <property type="match status" value="1"/>
</dbReference>
<protein>
    <recommendedName>
        <fullName evidence="2">Ig-like domain-containing protein</fullName>
    </recommendedName>
</protein>
<evidence type="ECO:0000313" key="4">
    <source>
        <dbReference type="Proteomes" id="UP000001646"/>
    </source>
</evidence>
<dbReference type="SMART" id="SM00409">
    <property type="entry name" value="IG"/>
    <property type="match status" value="1"/>
</dbReference>
<dbReference type="SMART" id="SM00406">
    <property type="entry name" value="IGv"/>
    <property type="match status" value="1"/>
</dbReference>
<reference evidence="3" key="3">
    <citation type="submission" date="2025-09" db="UniProtKB">
        <authorList>
            <consortium name="Ensembl"/>
        </authorList>
    </citation>
    <scope>IDENTIFICATION</scope>
</reference>
<feature type="signal peptide" evidence="1">
    <location>
        <begin position="1"/>
        <end position="17"/>
    </location>
</feature>
<dbReference type="PANTHER" id="PTHR22804">
    <property type="entry name" value="AGGRECAN/VERSICAN PROTEOGLYCAN"/>
    <property type="match status" value="1"/>
</dbReference>
<sequence length="172" mass="19390">MLIPLVVMLLQTGSSYCGLPFYNGFYYDRVMNDKGDGNGEGKRCVGVLLMVETSQDAVFSLRGANVTLPCRYYYLPKLDAPRMIRIKWSKLKEDSTRDADVLVSSGLKHRSFGDFRGRTRLQRSAPHEVSLVIGDLRLRDAGKYRCEVIDGLEDESGTVDLELQGECYITHL</sequence>
<dbReference type="SUPFAM" id="SSF48726">
    <property type="entry name" value="Immunoglobulin"/>
    <property type="match status" value="1"/>
</dbReference>
<evidence type="ECO:0000256" key="1">
    <source>
        <dbReference type="SAM" id="SignalP"/>
    </source>
</evidence>
<dbReference type="Ensembl" id="ENSACAT00000000370.4">
    <property type="protein sequence ID" value="ENSACAP00000000356.4"/>
    <property type="gene ID" value="ENSACAG00000000399.4"/>
</dbReference>
<dbReference type="InterPro" id="IPR013783">
    <property type="entry name" value="Ig-like_fold"/>
</dbReference>
<reference evidence="3" key="1">
    <citation type="submission" date="2009-12" db="EMBL/GenBank/DDBJ databases">
        <title>The Genome Sequence of Anolis carolinensis (Green Anole Lizard).</title>
        <authorList>
            <consortium name="The Genome Sequencing Platform"/>
            <person name="Di Palma F."/>
            <person name="Alfoldi J."/>
            <person name="Heiman D."/>
            <person name="Young S."/>
            <person name="Grabherr M."/>
            <person name="Johnson J."/>
            <person name="Lander E.S."/>
            <person name="Lindblad-Toh K."/>
        </authorList>
    </citation>
    <scope>NUCLEOTIDE SEQUENCE [LARGE SCALE GENOMIC DNA]</scope>
    <source>
        <strain evidence="3">JBL SC #1</strain>
    </source>
</reference>
<dbReference type="AlphaFoldDB" id="H9G3M4"/>
<proteinExistence type="predicted"/>
<keyword evidence="4" id="KW-1185">Reference proteome</keyword>
<dbReference type="HOGENOM" id="CLU_106983_0_0_1"/>
<evidence type="ECO:0000259" key="2">
    <source>
        <dbReference type="PROSITE" id="PS50835"/>
    </source>
</evidence>
<dbReference type="eggNOG" id="ENOG502QWFF">
    <property type="taxonomic scope" value="Eukaryota"/>
</dbReference>